<keyword evidence="2" id="KW-1185">Reference proteome</keyword>
<dbReference type="Proteomes" id="UP000807309">
    <property type="component" value="Unassembled WGS sequence"/>
</dbReference>
<dbReference type="EMBL" id="JADLRE010000026">
    <property type="protein sequence ID" value="MBF6228826.1"/>
    <property type="molecule type" value="Genomic_DNA"/>
</dbReference>
<gene>
    <name evidence="1" type="ORF">IU470_27475</name>
</gene>
<sequence>MAGAIDEAAVYWLQNGEPFDVDAAVECLMQLTVAALRSAAALDSTVGVDAALRPMLDALFGSSEVQQRFSPIRR</sequence>
<dbReference type="RefSeq" id="WP_195035709.1">
    <property type="nucleotide sequence ID" value="NZ_JADLRE010000026.1"/>
</dbReference>
<protein>
    <recommendedName>
        <fullName evidence="3">TetR family transcriptional regulator</fullName>
    </recommendedName>
</protein>
<evidence type="ECO:0000313" key="1">
    <source>
        <dbReference type="EMBL" id="MBF6228826.1"/>
    </source>
</evidence>
<organism evidence="1 2">
    <name type="scientific">Nocardia abscessus</name>
    <dbReference type="NCBI Taxonomy" id="120957"/>
    <lineage>
        <taxon>Bacteria</taxon>
        <taxon>Bacillati</taxon>
        <taxon>Actinomycetota</taxon>
        <taxon>Actinomycetes</taxon>
        <taxon>Mycobacteriales</taxon>
        <taxon>Nocardiaceae</taxon>
        <taxon>Nocardia</taxon>
    </lineage>
</organism>
<reference evidence="1 2" key="1">
    <citation type="submission" date="2020-10" db="EMBL/GenBank/DDBJ databases">
        <title>Identification of Nocardia species via Next-generation sequencing and recognition of intraspecies genetic diversity.</title>
        <authorList>
            <person name="Li P."/>
            <person name="Li P."/>
            <person name="Lu B."/>
        </authorList>
    </citation>
    <scope>NUCLEOTIDE SEQUENCE [LARGE SCALE GENOMIC DNA]</scope>
    <source>
        <strain evidence="1 2">N-11</strain>
    </source>
</reference>
<proteinExistence type="predicted"/>
<accession>A0ABS0CES6</accession>
<evidence type="ECO:0008006" key="3">
    <source>
        <dbReference type="Google" id="ProtNLM"/>
    </source>
</evidence>
<name>A0ABS0CES6_9NOCA</name>
<comment type="caution">
    <text evidence="1">The sequence shown here is derived from an EMBL/GenBank/DDBJ whole genome shotgun (WGS) entry which is preliminary data.</text>
</comment>
<evidence type="ECO:0000313" key="2">
    <source>
        <dbReference type="Proteomes" id="UP000807309"/>
    </source>
</evidence>